<dbReference type="Proteomes" id="UP001497525">
    <property type="component" value="Unassembled WGS sequence"/>
</dbReference>
<feature type="region of interest" description="Disordered" evidence="1">
    <location>
        <begin position="956"/>
        <end position="979"/>
    </location>
</feature>
<feature type="compositionally biased region" description="Polar residues" evidence="1">
    <location>
        <begin position="1033"/>
        <end position="1049"/>
    </location>
</feature>
<dbReference type="AlphaFoldDB" id="A0AAV2TL06"/>
<feature type="compositionally biased region" description="Acidic residues" evidence="1">
    <location>
        <begin position="798"/>
        <end position="813"/>
    </location>
</feature>
<feature type="compositionally biased region" description="Polar residues" evidence="1">
    <location>
        <begin position="132"/>
        <end position="156"/>
    </location>
</feature>
<sequence length="1208" mass="134555">MATKSKHEGGMKARGLKSELINYDGKNENIPLKQEVAIRKAGGLFLASNGAKVEIPPGASTGRRERLLCISLSSSARGILGPWLGPNLRMGSDIQLVYCPTSFKQQVALFIPFSFATARELTYPIKGDTDTQEQGRSSIVRENSDSDVYTPSTTPARSVKSMKTKTETPTLLSSSQQGAKRPPVIDTRSVFLLRCKLGEDRWDIDDDFTVIQPTVHHTQWPPEIKRLVAQSARWPDQSYVENTPSEGAYGAKRLSTTVQRNRRQAHPIRETDPLETTRKIESYCGGVCIATEELSHCYVVVVGARAENFPIDRDGGFYRSPLLHPFLSVRIPKRSCPESTLGIFKAIEIRSGWTQSACQFDTQLVEVEGCSDIYELDLGDVVLKRPATIRLPLPQWFIERRRRFHDNSEQNSTTIPTASDVMDMTAKRVDATEGTFIHDRPLTILYQPPGFKRQIVWQVANTEEMRDEINRRKSRVNVNRKDNLNTPICKIDNLFGKLGWSHLAVGVRGGPWQVMKQPVYYTQRTAFFESNILGRFVMIGARDPDKTAQSKLAHLMSRVEALASSPPGALLVCLQLQQNSWRLMANVYQEERLNDVIQELIAQGFVPLIQMSAGPARKTNGLTNAVLQAIEFQQSSKDGLELAKDRKKDRPYRVNGMDVSHVLMYNGLCLEIRCTGDVRLKTQGQCDAMVNLLKVKDPNKSTENSEEKTTDYSAQQSYTSTPVKRTQSAGKRNARGNIVKLLTKHARMQHQELMHETACLVDIEPLPTAEVRYTTRSMTKANLVSALMKISYQKQELGQDDDDEDDDDEDESEGGMGIRTVMEGLRGRSGAYDGDDGEWDEATKEAMNTAMQDLPLPVTAINNELIRRLSNVAEKNKSSRAVDFINKIISLYHVGTVELWLVPPDQLQQLSVPSDITKGSKSRIYGLISDISDGSSSGEDDEFALLGLGKHSKMTDNSATGGHNAIRWNPTENLTDAPRPVQNTFVLDGSTSPKKPIAVYNLLIDPDLVVNYLRAPQSRGGGASASPKKGNKSRSNTIRSISVQKNVSAQDRMRWHSPSSNLSPSNTDQMELGDNADAEELQLLTPSRMRMIAEQVQEPEKLANALGLPVEEVDRINTLIANDKKIDPSFISYEVLKIWKNSYHPTNITLCPSDCDRMSDGVGRNSAETDLRSPLSDLIDALQSLAYFDAVEMINGFTKEPAEEDKCA</sequence>
<comment type="caution">
    <text evidence="2">The sequence shown here is derived from an EMBL/GenBank/DDBJ whole genome shotgun (WGS) entry which is preliminary data.</text>
</comment>
<feature type="compositionally biased region" description="Polar residues" evidence="1">
    <location>
        <begin position="1057"/>
        <end position="1069"/>
    </location>
</feature>
<evidence type="ECO:0000256" key="1">
    <source>
        <dbReference type="SAM" id="MobiDB-lite"/>
    </source>
</evidence>
<feature type="region of interest" description="Disordered" evidence="1">
    <location>
        <begin position="126"/>
        <end position="181"/>
    </location>
</feature>
<feature type="compositionally biased region" description="Polar residues" evidence="1">
    <location>
        <begin position="167"/>
        <end position="178"/>
    </location>
</feature>
<feature type="region of interest" description="Disordered" evidence="1">
    <location>
        <begin position="697"/>
        <end position="731"/>
    </location>
</feature>
<feature type="compositionally biased region" description="Basic and acidic residues" evidence="1">
    <location>
        <begin position="697"/>
        <end position="710"/>
    </location>
</feature>
<protein>
    <submittedName>
        <fullName evidence="2">Uncharacterized protein</fullName>
    </submittedName>
</protein>
<gene>
    <name evidence="2" type="ORF">CDAUBV1_LOCUS11814</name>
</gene>
<accession>A0AAV2TL06</accession>
<reference evidence="2" key="1">
    <citation type="submission" date="2024-06" db="EMBL/GenBank/DDBJ databases">
        <authorList>
            <person name="Liu X."/>
            <person name="Lenzi L."/>
            <person name="Haldenby T S."/>
            <person name="Uol C."/>
        </authorList>
    </citation>
    <scope>NUCLEOTIDE SEQUENCE</scope>
</reference>
<feature type="compositionally biased region" description="Polar residues" evidence="1">
    <location>
        <begin position="711"/>
        <end position="730"/>
    </location>
</feature>
<proteinExistence type="predicted"/>
<organism evidence="2 3">
    <name type="scientific">Calicophoron daubneyi</name>
    <name type="common">Rumen fluke</name>
    <name type="synonym">Paramphistomum daubneyi</name>
    <dbReference type="NCBI Taxonomy" id="300641"/>
    <lineage>
        <taxon>Eukaryota</taxon>
        <taxon>Metazoa</taxon>
        <taxon>Spiralia</taxon>
        <taxon>Lophotrochozoa</taxon>
        <taxon>Platyhelminthes</taxon>
        <taxon>Trematoda</taxon>
        <taxon>Digenea</taxon>
        <taxon>Plagiorchiida</taxon>
        <taxon>Pronocephalata</taxon>
        <taxon>Paramphistomoidea</taxon>
        <taxon>Paramphistomidae</taxon>
        <taxon>Calicophoron</taxon>
    </lineage>
</organism>
<evidence type="ECO:0000313" key="3">
    <source>
        <dbReference type="Proteomes" id="UP001497525"/>
    </source>
</evidence>
<name>A0AAV2TL06_CALDB</name>
<feature type="region of interest" description="Disordered" evidence="1">
    <location>
        <begin position="1017"/>
        <end position="1071"/>
    </location>
</feature>
<feature type="region of interest" description="Disordered" evidence="1">
    <location>
        <begin position="794"/>
        <end position="839"/>
    </location>
</feature>
<evidence type="ECO:0000313" key="2">
    <source>
        <dbReference type="EMBL" id="CAL5137511.1"/>
    </source>
</evidence>
<dbReference type="EMBL" id="CAXLJL010000401">
    <property type="protein sequence ID" value="CAL5137511.1"/>
    <property type="molecule type" value="Genomic_DNA"/>
</dbReference>